<name>A0AAE1DGK6_9GAST</name>
<keyword evidence="2" id="KW-1185">Reference proteome</keyword>
<reference evidence="1" key="1">
    <citation type="journal article" date="2023" name="G3 (Bethesda)">
        <title>A reference genome for the long-term kleptoplast-retaining sea slug Elysia crispata morphotype clarki.</title>
        <authorList>
            <person name="Eastman K.E."/>
            <person name="Pendleton A.L."/>
            <person name="Shaikh M.A."/>
            <person name="Suttiyut T."/>
            <person name="Ogas R."/>
            <person name="Tomko P."/>
            <person name="Gavelis G."/>
            <person name="Widhalm J.R."/>
            <person name="Wisecaver J.H."/>
        </authorList>
    </citation>
    <scope>NUCLEOTIDE SEQUENCE</scope>
    <source>
        <strain evidence="1">ECLA1</strain>
    </source>
</reference>
<evidence type="ECO:0000313" key="2">
    <source>
        <dbReference type="Proteomes" id="UP001283361"/>
    </source>
</evidence>
<evidence type="ECO:0000313" key="1">
    <source>
        <dbReference type="EMBL" id="KAK3769919.1"/>
    </source>
</evidence>
<proteinExistence type="predicted"/>
<protein>
    <submittedName>
        <fullName evidence="1">Uncharacterized protein</fullName>
    </submittedName>
</protein>
<gene>
    <name evidence="1" type="ORF">RRG08_048130</name>
</gene>
<dbReference type="AlphaFoldDB" id="A0AAE1DGK6"/>
<comment type="caution">
    <text evidence="1">The sequence shown here is derived from an EMBL/GenBank/DDBJ whole genome shotgun (WGS) entry which is preliminary data.</text>
</comment>
<sequence>MRHMYQGVYYPATMRHMYQGVYYPATMRHMYQGVYYPATMRHMYQGVYYSATMRHMYQGVYYPATMRHMYQELPRTQSVGESLPVMYGHGGRFRDQSPVYFDHTSLPLEGVVVVTINYM</sequence>
<dbReference type="EMBL" id="JAWDGP010003874">
    <property type="protein sequence ID" value="KAK3769919.1"/>
    <property type="molecule type" value="Genomic_DNA"/>
</dbReference>
<accession>A0AAE1DGK6</accession>
<dbReference type="Proteomes" id="UP001283361">
    <property type="component" value="Unassembled WGS sequence"/>
</dbReference>
<organism evidence="1 2">
    <name type="scientific">Elysia crispata</name>
    <name type="common">lettuce slug</name>
    <dbReference type="NCBI Taxonomy" id="231223"/>
    <lineage>
        <taxon>Eukaryota</taxon>
        <taxon>Metazoa</taxon>
        <taxon>Spiralia</taxon>
        <taxon>Lophotrochozoa</taxon>
        <taxon>Mollusca</taxon>
        <taxon>Gastropoda</taxon>
        <taxon>Heterobranchia</taxon>
        <taxon>Euthyneura</taxon>
        <taxon>Panpulmonata</taxon>
        <taxon>Sacoglossa</taxon>
        <taxon>Placobranchoidea</taxon>
        <taxon>Plakobranchidae</taxon>
        <taxon>Elysia</taxon>
    </lineage>
</organism>